<keyword evidence="15" id="KW-1185">Reference proteome</keyword>
<evidence type="ECO:0000256" key="9">
    <source>
        <dbReference type="ARBA" id="ARBA00023125"/>
    </source>
</evidence>
<evidence type="ECO:0000313" key="14">
    <source>
        <dbReference type="EMBL" id="MDI6448906.1"/>
    </source>
</evidence>
<dbReference type="InterPro" id="IPR046938">
    <property type="entry name" value="DNA_clamp_sf"/>
</dbReference>
<dbReference type="GO" id="GO:0003677">
    <property type="term" value="F:DNA binding"/>
    <property type="evidence" value="ECO:0007669"/>
    <property type="project" value="UniProtKB-UniRule"/>
</dbReference>
<evidence type="ECO:0000256" key="10">
    <source>
        <dbReference type="PIRNR" id="PIRNR000804"/>
    </source>
</evidence>
<dbReference type="GO" id="GO:0005737">
    <property type="term" value="C:cytoplasm"/>
    <property type="evidence" value="ECO:0007669"/>
    <property type="project" value="UniProtKB-SubCell"/>
</dbReference>
<comment type="similarity">
    <text evidence="2 10">Belongs to the beta sliding clamp family.</text>
</comment>
<dbReference type="PANTHER" id="PTHR30478:SF0">
    <property type="entry name" value="BETA SLIDING CLAMP"/>
    <property type="match status" value="1"/>
</dbReference>
<evidence type="ECO:0000259" key="13">
    <source>
        <dbReference type="Pfam" id="PF02768"/>
    </source>
</evidence>
<protein>
    <recommendedName>
        <fullName evidence="3 10">Beta sliding clamp</fullName>
    </recommendedName>
</protein>
<evidence type="ECO:0000256" key="3">
    <source>
        <dbReference type="ARBA" id="ARBA00021035"/>
    </source>
</evidence>
<evidence type="ECO:0000256" key="7">
    <source>
        <dbReference type="ARBA" id="ARBA00022705"/>
    </source>
</evidence>
<dbReference type="Proteomes" id="UP001431776">
    <property type="component" value="Unassembled WGS sequence"/>
</dbReference>
<dbReference type="InterPro" id="IPR022637">
    <property type="entry name" value="DNA_polIII_beta_cen"/>
</dbReference>
<evidence type="ECO:0000256" key="5">
    <source>
        <dbReference type="ARBA" id="ARBA00022679"/>
    </source>
</evidence>
<keyword evidence="7 10" id="KW-0235">DNA replication</keyword>
<dbReference type="GO" id="GO:0006271">
    <property type="term" value="P:DNA strand elongation involved in DNA replication"/>
    <property type="evidence" value="ECO:0007669"/>
    <property type="project" value="TreeGrafter"/>
</dbReference>
<dbReference type="Pfam" id="PF02768">
    <property type="entry name" value="DNA_pol3_beta_3"/>
    <property type="match status" value="1"/>
</dbReference>
<dbReference type="NCBIfam" id="TIGR00663">
    <property type="entry name" value="dnan"/>
    <property type="match status" value="1"/>
</dbReference>
<keyword evidence="6 10" id="KW-0548">Nucleotidyltransferase</keyword>
<dbReference type="AlphaFoldDB" id="A0AAW6TZS5"/>
<feature type="domain" description="DNA polymerase III beta sliding clamp central" evidence="12">
    <location>
        <begin position="132"/>
        <end position="247"/>
    </location>
</feature>
<dbReference type="InterPro" id="IPR001001">
    <property type="entry name" value="DNA_polIII_beta"/>
</dbReference>
<feature type="domain" description="DNA polymerase III beta sliding clamp N-terminal" evidence="11">
    <location>
        <begin position="1"/>
        <end position="119"/>
    </location>
</feature>
<dbReference type="SMART" id="SM00480">
    <property type="entry name" value="POL3Bc"/>
    <property type="match status" value="1"/>
</dbReference>
<dbReference type="PANTHER" id="PTHR30478">
    <property type="entry name" value="DNA POLYMERASE III SUBUNIT BETA"/>
    <property type="match status" value="1"/>
</dbReference>
<dbReference type="CDD" id="cd00140">
    <property type="entry name" value="beta_clamp"/>
    <property type="match status" value="1"/>
</dbReference>
<dbReference type="GO" id="GO:0003887">
    <property type="term" value="F:DNA-directed DNA polymerase activity"/>
    <property type="evidence" value="ECO:0007669"/>
    <property type="project" value="UniProtKB-UniRule"/>
</dbReference>
<reference evidence="14" key="1">
    <citation type="submission" date="2023-05" db="EMBL/GenBank/DDBJ databases">
        <title>Anaerotaeda fermentans gen. nov., sp. nov., a novel anaerobic planctomycete of the new family within the order Sedimentisphaerales isolated from Taman Peninsula, Russia.</title>
        <authorList>
            <person name="Khomyakova M.A."/>
            <person name="Merkel A.Y."/>
            <person name="Slobodkin A.I."/>
        </authorList>
    </citation>
    <scope>NUCLEOTIDE SEQUENCE</scope>
    <source>
        <strain evidence="14">M17dextr</strain>
    </source>
</reference>
<dbReference type="GO" id="GO:0008408">
    <property type="term" value="F:3'-5' exonuclease activity"/>
    <property type="evidence" value="ECO:0007669"/>
    <property type="project" value="InterPro"/>
</dbReference>
<organism evidence="14 15">
    <name type="scientific">Anaerobaca lacustris</name>
    <dbReference type="NCBI Taxonomy" id="3044600"/>
    <lineage>
        <taxon>Bacteria</taxon>
        <taxon>Pseudomonadati</taxon>
        <taxon>Planctomycetota</taxon>
        <taxon>Phycisphaerae</taxon>
        <taxon>Sedimentisphaerales</taxon>
        <taxon>Anaerobacaceae</taxon>
        <taxon>Anaerobaca</taxon>
    </lineage>
</organism>
<keyword evidence="5 10" id="KW-0808">Transferase</keyword>
<dbReference type="Pfam" id="PF02767">
    <property type="entry name" value="DNA_pol3_beta_2"/>
    <property type="match status" value="1"/>
</dbReference>
<evidence type="ECO:0000259" key="11">
    <source>
        <dbReference type="Pfam" id="PF00712"/>
    </source>
</evidence>
<evidence type="ECO:0000256" key="1">
    <source>
        <dbReference type="ARBA" id="ARBA00004496"/>
    </source>
</evidence>
<comment type="subunit">
    <text evidence="10">Forms a ring-shaped head-to-tail homodimer around DNA.</text>
</comment>
<comment type="caution">
    <text evidence="14">The sequence shown here is derived from an EMBL/GenBank/DDBJ whole genome shotgun (WGS) entry which is preliminary data.</text>
</comment>
<name>A0AAW6TZS5_9BACT</name>
<evidence type="ECO:0000256" key="8">
    <source>
        <dbReference type="ARBA" id="ARBA00022932"/>
    </source>
</evidence>
<dbReference type="InterPro" id="IPR022634">
    <property type="entry name" value="DNA_polIII_beta_N"/>
</dbReference>
<dbReference type="Pfam" id="PF00712">
    <property type="entry name" value="DNA_pol3_beta"/>
    <property type="match status" value="1"/>
</dbReference>
<dbReference type="SUPFAM" id="SSF55979">
    <property type="entry name" value="DNA clamp"/>
    <property type="match status" value="3"/>
</dbReference>
<dbReference type="PIRSF" id="PIRSF000804">
    <property type="entry name" value="DNA_pol_III_b"/>
    <property type="match status" value="1"/>
</dbReference>
<keyword evidence="4 10" id="KW-0963">Cytoplasm</keyword>
<evidence type="ECO:0000256" key="2">
    <source>
        <dbReference type="ARBA" id="ARBA00010752"/>
    </source>
</evidence>
<gene>
    <name evidence="14" type="primary">dnaN</name>
    <name evidence="14" type="ORF">QJ522_07595</name>
</gene>
<feature type="domain" description="DNA polymerase III beta sliding clamp C-terminal" evidence="13">
    <location>
        <begin position="251"/>
        <end position="365"/>
    </location>
</feature>
<evidence type="ECO:0000256" key="6">
    <source>
        <dbReference type="ARBA" id="ARBA00022695"/>
    </source>
</evidence>
<dbReference type="GO" id="GO:0009360">
    <property type="term" value="C:DNA polymerase III complex"/>
    <property type="evidence" value="ECO:0007669"/>
    <property type="project" value="InterPro"/>
</dbReference>
<evidence type="ECO:0000313" key="15">
    <source>
        <dbReference type="Proteomes" id="UP001431776"/>
    </source>
</evidence>
<comment type="subcellular location">
    <subcellularLocation>
        <location evidence="1 10">Cytoplasm</location>
    </subcellularLocation>
</comment>
<evidence type="ECO:0000259" key="12">
    <source>
        <dbReference type="Pfam" id="PF02767"/>
    </source>
</evidence>
<keyword evidence="9" id="KW-0238">DNA-binding</keyword>
<dbReference type="InterPro" id="IPR022635">
    <property type="entry name" value="DNA_polIII_beta_C"/>
</dbReference>
<dbReference type="EMBL" id="JASCXX010000007">
    <property type="protein sequence ID" value="MDI6448906.1"/>
    <property type="molecule type" value="Genomic_DNA"/>
</dbReference>
<sequence length="369" mass="40151">MRVTFNRAALAEALGLVISVVPSRTPKPVLKCVRIAASGKEVRICATNLEVGLNYLVSEVEIAREGEVVVEANHLADIVRTSAEDVLLLEATETTCEIRGADSRFTIYGQDPAQYPKVPSLEKGDVDLTITLEQLQLGIQQCLFATAKESSRYAINGVLWEVKGKKLLLVATDGRRLARCRVTLDKAPKERQAEQKIIVPARTMALLEKIASHDNEIVAVKLVDNQILISCSNVVISSNLVEGNFPKYEDIIPTDYDKSVKLSTEVALSAVRRASLLTSDESKGIKLSVKADTLVFSGSSPEAGAAEVSMPIEYSGEAIDIGFNPQFLLDVLKVIREPEFELALGQADRPGLIKSGSEFLYVLMPINLG</sequence>
<comment type="function">
    <text evidence="10">Confers DNA tethering and processivity to DNA polymerases and other proteins. Acts as a clamp, forming a ring around DNA (a reaction catalyzed by the clamp-loading complex) which diffuses in an ATP-independent manner freely and bidirectionally along dsDNA. Initially characterized for its ability to contact the catalytic subunit of DNA polymerase III (Pol III), a complex, multichain enzyme responsible for most of the replicative synthesis in bacteria; Pol III exhibits 3'-5' exonuclease proofreading activity. The beta chain is required for initiation of replication as well as for processivity of DNA replication.</text>
</comment>
<dbReference type="Gene3D" id="3.10.150.10">
    <property type="entry name" value="DNA Polymerase III, subunit A, domain 2"/>
    <property type="match status" value="1"/>
</dbReference>
<dbReference type="RefSeq" id="WP_349244316.1">
    <property type="nucleotide sequence ID" value="NZ_JASCXX010000007.1"/>
</dbReference>
<evidence type="ECO:0000256" key="4">
    <source>
        <dbReference type="ARBA" id="ARBA00022490"/>
    </source>
</evidence>
<accession>A0AAW6TZS5</accession>
<dbReference type="Gene3D" id="3.70.10.10">
    <property type="match status" value="1"/>
</dbReference>
<keyword evidence="8 10" id="KW-0239">DNA-directed DNA polymerase</keyword>
<proteinExistence type="inferred from homology"/>